<dbReference type="Proteomes" id="UP001374579">
    <property type="component" value="Unassembled WGS sequence"/>
</dbReference>
<dbReference type="EMBL" id="JBAMIC010000004">
    <property type="protein sequence ID" value="KAK7107495.1"/>
    <property type="molecule type" value="Genomic_DNA"/>
</dbReference>
<comment type="caution">
    <text evidence="5">The sequence shown here is derived from an EMBL/GenBank/DDBJ whole genome shotgun (WGS) entry which is preliminary data.</text>
</comment>
<comment type="similarity">
    <text evidence="1">Belongs to the TRAFAC class TrmE-Era-EngA-EngB-Septin-like GTPase superfamily. AIG1/Toc34/Toc159-like paraseptin GTPase family. IAN subfamily.</text>
</comment>
<dbReference type="GO" id="GO:0005525">
    <property type="term" value="F:GTP binding"/>
    <property type="evidence" value="ECO:0007669"/>
    <property type="project" value="UniProtKB-KW"/>
</dbReference>
<keyword evidence="6" id="KW-1185">Reference proteome</keyword>
<proteinExistence type="inferred from homology"/>
<protein>
    <recommendedName>
        <fullName evidence="4">AIG1-type G domain-containing protein</fullName>
    </recommendedName>
</protein>
<dbReference type="InterPro" id="IPR045058">
    <property type="entry name" value="GIMA/IAN/Toc"/>
</dbReference>
<accession>A0AAN9GI01</accession>
<dbReference type="SUPFAM" id="SSF52540">
    <property type="entry name" value="P-loop containing nucleoside triphosphate hydrolases"/>
    <property type="match status" value="2"/>
</dbReference>
<evidence type="ECO:0000256" key="2">
    <source>
        <dbReference type="ARBA" id="ARBA00022741"/>
    </source>
</evidence>
<organism evidence="5 6">
    <name type="scientific">Littorina saxatilis</name>
    <dbReference type="NCBI Taxonomy" id="31220"/>
    <lineage>
        <taxon>Eukaryota</taxon>
        <taxon>Metazoa</taxon>
        <taxon>Spiralia</taxon>
        <taxon>Lophotrochozoa</taxon>
        <taxon>Mollusca</taxon>
        <taxon>Gastropoda</taxon>
        <taxon>Caenogastropoda</taxon>
        <taxon>Littorinimorpha</taxon>
        <taxon>Littorinoidea</taxon>
        <taxon>Littorinidae</taxon>
        <taxon>Littorina</taxon>
    </lineage>
</organism>
<dbReference type="Gene3D" id="3.40.50.300">
    <property type="entry name" value="P-loop containing nucleotide triphosphate hydrolases"/>
    <property type="match status" value="2"/>
</dbReference>
<evidence type="ECO:0000313" key="5">
    <source>
        <dbReference type="EMBL" id="KAK7107495.1"/>
    </source>
</evidence>
<keyword evidence="2" id="KW-0547">Nucleotide-binding</keyword>
<sequence length="417" mass="46022">MELLVLLVGKTGNGKSSTGNAILATPQFEVSTGILSATEHTQLAESVRQHHNEEIKLQVVDFPDVTCDTAEEAALKEVQLCTTLTYPYHSATCVVVRADVRFTPEEYATYRKTRELLGEHMFGNMVVVFTMGDKLPADYTNNFGEQLKQANAELKQVLKDADGRYVILGGSPGNDDTNQTPDKDRQTGVTQLLDIVLSLHNDSVNIKTLRAVLLGACGSGKTATGNSVLYPNMGLFAVGDTCSKATATFRGFQLEILDTPGINSKDCENPELSKNVRDWFSNFETGPDVVLFVANANERFRDEDHEIFKTCQRVIGDDFNKHVIIVFAGGEGINEGKTMEEKIKKAPLSLKDLLEKAENGYVVFDNVTSSATERLLQRNRLLKNMAELKDANMGKPLAMKQQETSSSWWGILRCTII</sequence>
<evidence type="ECO:0000256" key="1">
    <source>
        <dbReference type="ARBA" id="ARBA00008535"/>
    </source>
</evidence>
<evidence type="ECO:0000256" key="3">
    <source>
        <dbReference type="ARBA" id="ARBA00023134"/>
    </source>
</evidence>
<dbReference type="InterPro" id="IPR006703">
    <property type="entry name" value="G_AIG1"/>
</dbReference>
<gene>
    <name evidence="5" type="ORF">V1264_015409</name>
</gene>
<dbReference type="PANTHER" id="PTHR10903">
    <property type="entry name" value="GTPASE, IMAP FAMILY MEMBER-RELATED"/>
    <property type="match status" value="1"/>
</dbReference>
<feature type="domain" description="AIG1-type G" evidence="4">
    <location>
        <begin position="206"/>
        <end position="406"/>
    </location>
</feature>
<name>A0AAN9GI01_9CAEN</name>
<evidence type="ECO:0000259" key="4">
    <source>
        <dbReference type="PROSITE" id="PS51720"/>
    </source>
</evidence>
<feature type="domain" description="AIG1-type G" evidence="4">
    <location>
        <begin position="1"/>
        <end position="204"/>
    </location>
</feature>
<reference evidence="5 6" key="1">
    <citation type="submission" date="2024-02" db="EMBL/GenBank/DDBJ databases">
        <title>Chromosome-scale genome assembly of the rough periwinkle Littorina saxatilis.</title>
        <authorList>
            <person name="De Jode A."/>
            <person name="Faria R."/>
            <person name="Formenti G."/>
            <person name="Sims Y."/>
            <person name="Smith T.P."/>
            <person name="Tracey A."/>
            <person name="Wood J.M.D."/>
            <person name="Zagrodzka Z.B."/>
            <person name="Johannesson K."/>
            <person name="Butlin R.K."/>
            <person name="Leder E.H."/>
        </authorList>
    </citation>
    <scope>NUCLEOTIDE SEQUENCE [LARGE SCALE GENOMIC DNA]</scope>
    <source>
        <strain evidence="5">Snail1</strain>
        <tissue evidence="5">Muscle</tissue>
    </source>
</reference>
<dbReference type="InterPro" id="IPR027417">
    <property type="entry name" value="P-loop_NTPase"/>
</dbReference>
<keyword evidence="3" id="KW-0342">GTP-binding</keyword>
<dbReference type="PANTHER" id="PTHR10903:SF184">
    <property type="entry name" value="GTP-BINDING PROTEIN A"/>
    <property type="match status" value="1"/>
</dbReference>
<evidence type="ECO:0000313" key="6">
    <source>
        <dbReference type="Proteomes" id="UP001374579"/>
    </source>
</evidence>
<dbReference type="AlphaFoldDB" id="A0AAN9GI01"/>
<dbReference type="Pfam" id="PF04548">
    <property type="entry name" value="AIG1"/>
    <property type="match status" value="2"/>
</dbReference>
<dbReference type="PROSITE" id="PS51720">
    <property type="entry name" value="G_AIG1"/>
    <property type="match status" value="2"/>
</dbReference>